<evidence type="ECO:0000313" key="2">
    <source>
        <dbReference type="Proteomes" id="UP001199206"/>
    </source>
</evidence>
<name>A0ABS8HP58_9XANT</name>
<accession>A0ABS8HP58</accession>
<organism evidence="1 2">
    <name type="scientific">Xanthomonas cassavae CFBP 4642</name>
    <dbReference type="NCBI Taxonomy" id="1219375"/>
    <lineage>
        <taxon>Bacteria</taxon>
        <taxon>Pseudomonadati</taxon>
        <taxon>Pseudomonadota</taxon>
        <taxon>Gammaproteobacteria</taxon>
        <taxon>Lysobacterales</taxon>
        <taxon>Lysobacteraceae</taxon>
        <taxon>Xanthomonas</taxon>
    </lineage>
</organism>
<evidence type="ECO:0008006" key="3">
    <source>
        <dbReference type="Google" id="ProtNLM"/>
    </source>
</evidence>
<gene>
    <name evidence="1" type="ORF">LL965_21700</name>
</gene>
<dbReference type="RefSeq" id="WP_160170378.1">
    <property type="nucleotide sequence ID" value="NZ_CAWLZN010000001.1"/>
</dbReference>
<comment type="caution">
    <text evidence="1">The sequence shown here is derived from an EMBL/GenBank/DDBJ whole genome shotgun (WGS) entry which is preliminary data.</text>
</comment>
<sequence length="55" mass="6308">MHLRSMSNFRKSLPNMGDDGLYARLRRWTAGNSLGWVRIGCHVMVDDQCLAKSQQ</sequence>
<reference evidence="1 2" key="1">
    <citation type="submission" date="2021-10" db="EMBL/GenBank/DDBJ databases">
        <title>Genome sequencing of Xanthomonas strains from NCPPB.</title>
        <authorList>
            <person name="Hussein R."/>
            <person name="Harrison J."/>
            <person name="Studholme D.J."/>
            <person name="Vicente J."/>
            <person name="Grant M."/>
        </authorList>
    </citation>
    <scope>NUCLEOTIDE SEQUENCE [LARGE SCALE GENOMIC DNA]</scope>
    <source>
        <strain evidence="1 2">NCPPB 101</strain>
    </source>
</reference>
<keyword evidence="2" id="KW-1185">Reference proteome</keyword>
<dbReference type="EMBL" id="JAJGQJ010000107">
    <property type="protein sequence ID" value="MCC4622537.1"/>
    <property type="molecule type" value="Genomic_DNA"/>
</dbReference>
<protein>
    <recommendedName>
        <fullName evidence="3">Transposase</fullName>
    </recommendedName>
</protein>
<dbReference type="Proteomes" id="UP001199206">
    <property type="component" value="Unassembled WGS sequence"/>
</dbReference>
<evidence type="ECO:0000313" key="1">
    <source>
        <dbReference type="EMBL" id="MCC4622537.1"/>
    </source>
</evidence>
<proteinExistence type="predicted"/>